<dbReference type="InterPro" id="IPR052383">
    <property type="entry name" value="Anti-sigma-E_RseA-like"/>
</dbReference>
<dbReference type="Pfam" id="PF03872">
    <property type="entry name" value="RseA_N"/>
    <property type="match status" value="1"/>
</dbReference>
<dbReference type="PANTHER" id="PTHR38104:SF1">
    <property type="entry name" value="ANTI-SIGMA-E FACTOR RSEA"/>
    <property type="match status" value="1"/>
</dbReference>
<dbReference type="GO" id="GO:0016989">
    <property type="term" value="F:sigma factor antagonist activity"/>
    <property type="evidence" value="ECO:0007669"/>
    <property type="project" value="InterPro"/>
</dbReference>
<dbReference type="InterPro" id="IPR005572">
    <property type="entry name" value="Anti-sigma_E_RseA_N"/>
</dbReference>
<dbReference type="Proteomes" id="UP000254191">
    <property type="component" value="Unassembled WGS sequence"/>
</dbReference>
<gene>
    <name evidence="2" type="primary">rseA</name>
    <name evidence="2" type="ORF">NCTC11938_03992</name>
</gene>
<protein>
    <submittedName>
        <fullName evidence="2">Anti-RNA polymerase sigma factor SigE</fullName>
    </submittedName>
</protein>
<name>A0A379GFJ4_PROMI</name>
<dbReference type="EMBL" id="UGTS01000006">
    <property type="protein sequence ID" value="SUC39730.1"/>
    <property type="molecule type" value="Genomic_DNA"/>
</dbReference>
<accession>A0A379GFJ4</accession>
<sequence>MAEPSFTEGYFYMQKEKLSAFMDGEVLDKELMGSIARDESMKETWQRYHLVRDAMRGDVGEVIHFDIASRVALALENEPVRISPEQQQEQQPAPSQWRQHSFLQKLRPWASQLTQIGVAACVSLAVIVGVQQYNGNNSAEDFQVDTPVFNTQPIMGNGGTSQLKFTK</sequence>
<evidence type="ECO:0000259" key="1">
    <source>
        <dbReference type="Pfam" id="PF03872"/>
    </source>
</evidence>
<evidence type="ECO:0000313" key="2">
    <source>
        <dbReference type="EMBL" id="SUC39730.1"/>
    </source>
</evidence>
<reference evidence="2 3" key="1">
    <citation type="submission" date="2018-06" db="EMBL/GenBank/DDBJ databases">
        <authorList>
            <consortium name="Pathogen Informatics"/>
            <person name="Doyle S."/>
        </authorList>
    </citation>
    <scope>NUCLEOTIDE SEQUENCE [LARGE SCALE GENOMIC DNA]</scope>
    <source>
        <strain evidence="2 3">NCTC11938</strain>
    </source>
</reference>
<dbReference type="CDD" id="cd16328">
    <property type="entry name" value="RseA_N"/>
    <property type="match status" value="1"/>
</dbReference>
<dbReference type="Gene3D" id="1.10.10.880">
    <property type="entry name" value="Anti sigma-E protein RseA, N-terminal domain"/>
    <property type="match status" value="1"/>
</dbReference>
<dbReference type="PANTHER" id="PTHR38104">
    <property type="match status" value="1"/>
</dbReference>
<dbReference type="InterPro" id="IPR036147">
    <property type="entry name" value="Anti-sigma_E_RseA_N_sf"/>
</dbReference>
<dbReference type="AlphaFoldDB" id="A0A379GFJ4"/>
<dbReference type="SUPFAM" id="SSF89069">
    <property type="entry name" value="N-terminal, cytoplasmic domain of anti-sigmaE factor RseA"/>
    <property type="match status" value="1"/>
</dbReference>
<evidence type="ECO:0000313" key="3">
    <source>
        <dbReference type="Proteomes" id="UP000254191"/>
    </source>
</evidence>
<dbReference type="PIRSF" id="PIRSF016938">
    <property type="entry name" value="RseA"/>
    <property type="match status" value="1"/>
</dbReference>
<feature type="domain" description="Anti sigma-E protein RseA N-terminal" evidence="1">
    <location>
        <begin position="13"/>
        <end position="98"/>
    </location>
</feature>
<organism evidence="2 3">
    <name type="scientific">Proteus mirabilis</name>
    <dbReference type="NCBI Taxonomy" id="584"/>
    <lineage>
        <taxon>Bacteria</taxon>
        <taxon>Pseudomonadati</taxon>
        <taxon>Pseudomonadota</taxon>
        <taxon>Gammaproteobacteria</taxon>
        <taxon>Enterobacterales</taxon>
        <taxon>Morganellaceae</taxon>
        <taxon>Proteus</taxon>
    </lineage>
</organism>
<proteinExistence type="predicted"/>
<dbReference type="InterPro" id="IPR026279">
    <property type="entry name" value="RseA"/>
</dbReference>